<evidence type="ECO:0000313" key="2">
    <source>
        <dbReference type="Proteomes" id="UP000238157"/>
    </source>
</evidence>
<dbReference type="EMBL" id="PVTR01000007">
    <property type="protein sequence ID" value="PRY87003.1"/>
    <property type="molecule type" value="Genomic_DNA"/>
</dbReference>
<reference evidence="1 2" key="1">
    <citation type="submission" date="2018-03" db="EMBL/GenBank/DDBJ databases">
        <title>Genomic Encyclopedia of Archaeal and Bacterial Type Strains, Phase II (KMG-II): from individual species to whole genera.</title>
        <authorList>
            <person name="Goeker M."/>
        </authorList>
    </citation>
    <scope>NUCLEOTIDE SEQUENCE [LARGE SCALE GENOMIC DNA]</scope>
    <source>
        <strain evidence="1 2">DSM 27929</strain>
    </source>
</reference>
<name>A0A2T0WJW4_9BACT</name>
<proteinExistence type="predicted"/>
<dbReference type="OrthoDB" id="824137at2"/>
<comment type="caution">
    <text evidence="1">The sequence shown here is derived from an EMBL/GenBank/DDBJ whole genome shotgun (WGS) entry which is preliminary data.</text>
</comment>
<dbReference type="Proteomes" id="UP000238157">
    <property type="component" value="Unassembled WGS sequence"/>
</dbReference>
<protein>
    <submittedName>
        <fullName evidence="1">Uncharacterized protein</fullName>
    </submittedName>
</protein>
<keyword evidence="2" id="KW-1185">Reference proteome</keyword>
<gene>
    <name evidence="1" type="ORF">CLW00_10771</name>
</gene>
<organism evidence="1 2">
    <name type="scientific">Mongoliibacter ruber</name>
    <dbReference type="NCBI Taxonomy" id="1750599"/>
    <lineage>
        <taxon>Bacteria</taxon>
        <taxon>Pseudomonadati</taxon>
        <taxon>Bacteroidota</taxon>
        <taxon>Cytophagia</taxon>
        <taxon>Cytophagales</taxon>
        <taxon>Cyclobacteriaceae</taxon>
        <taxon>Mongoliibacter</taxon>
    </lineage>
</organism>
<sequence>MALYNSKIARRSTYLTTVILSLQLLLLIFPSCYTSPEFEDDLCGSIQRANITEISQVFYSPFTNGSFADENDTVQVADFRYNFELHYERLQSSFNGFPGQCFALDCEPRFEVENISNIQILLLEEFIELAPGTDISYLFQLPDQTQLSRFRDYSQMSQFFTLTFHGSLGQVNRMRTALIVYLKNGEQLRYNSISPFLKN</sequence>
<dbReference type="RefSeq" id="WP_106134031.1">
    <property type="nucleotide sequence ID" value="NZ_PVTR01000007.1"/>
</dbReference>
<accession>A0A2T0WJW4</accession>
<evidence type="ECO:0000313" key="1">
    <source>
        <dbReference type="EMBL" id="PRY87003.1"/>
    </source>
</evidence>
<dbReference type="AlphaFoldDB" id="A0A2T0WJW4"/>